<organism evidence="2 3">
    <name type="scientific">Klebsiella variicola</name>
    <dbReference type="NCBI Taxonomy" id="244366"/>
    <lineage>
        <taxon>Bacteria</taxon>
        <taxon>Pseudomonadati</taxon>
        <taxon>Pseudomonadota</taxon>
        <taxon>Gammaproteobacteria</taxon>
        <taxon>Enterobacterales</taxon>
        <taxon>Enterobacteriaceae</taxon>
        <taxon>Klebsiella/Raoultella group</taxon>
        <taxon>Klebsiella</taxon>
        <taxon>Klebsiella pneumoniae complex</taxon>
    </lineage>
</organism>
<dbReference type="Pfam" id="PF00578">
    <property type="entry name" value="AhpC-TSA"/>
    <property type="match status" value="1"/>
</dbReference>
<dbReference type="GO" id="GO:0016209">
    <property type="term" value="F:antioxidant activity"/>
    <property type="evidence" value="ECO:0007669"/>
    <property type="project" value="InterPro"/>
</dbReference>
<dbReference type="PANTHER" id="PTHR42852:SF13">
    <property type="entry name" value="PROTEIN DIPZ"/>
    <property type="match status" value="1"/>
</dbReference>
<protein>
    <submittedName>
        <fullName evidence="2">Cytochrome C biogenesis protein</fullName>
    </submittedName>
</protein>
<dbReference type="AlphaFoldDB" id="A0A2N5ADX0"/>
<evidence type="ECO:0000259" key="1">
    <source>
        <dbReference type="PROSITE" id="PS51352"/>
    </source>
</evidence>
<proteinExistence type="predicted"/>
<accession>A0A2N5ADX0</accession>
<dbReference type="InterPro" id="IPR036249">
    <property type="entry name" value="Thioredoxin-like_sf"/>
</dbReference>
<dbReference type="InterPro" id="IPR013766">
    <property type="entry name" value="Thioredoxin_domain"/>
</dbReference>
<gene>
    <name evidence="2" type="ORF">CWM98_17795</name>
</gene>
<dbReference type="PROSITE" id="PS51352">
    <property type="entry name" value="THIOREDOXIN_2"/>
    <property type="match status" value="1"/>
</dbReference>
<dbReference type="SUPFAM" id="SSF52833">
    <property type="entry name" value="Thioredoxin-like"/>
    <property type="match status" value="1"/>
</dbReference>
<feature type="domain" description="Thioredoxin" evidence="1">
    <location>
        <begin position="74"/>
        <end position="224"/>
    </location>
</feature>
<name>A0A2N5ADX0_KLEVA</name>
<dbReference type="Proteomes" id="UP000234473">
    <property type="component" value="Unassembled WGS sequence"/>
</dbReference>
<feature type="non-terminal residue" evidence="2">
    <location>
        <position position="1"/>
    </location>
</feature>
<dbReference type="Gene3D" id="3.40.30.10">
    <property type="entry name" value="Glutaredoxin"/>
    <property type="match status" value="1"/>
</dbReference>
<dbReference type="InterPro" id="IPR000866">
    <property type="entry name" value="AhpC/TSA"/>
</dbReference>
<reference evidence="2 3" key="1">
    <citation type="submission" date="2017-11" db="EMBL/GenBank/DDBJ databases">
        <authorList>
            <person name="Han C.G."/>
        </authorList>
    </citation>
    <scope>NUCLEOTIDE SEQUENCE [LARGE SCALE GENOMIC DNA]</scope>
    <source>
        <strain evidence="2 3">A5</strain>
    </source>
</reference>
<comment type="caution">
    <text evidence="2">The sequence shown here is derived from an EMBL/GenBank/DDBJ whole genome shotgun (WGS) entry which is preliminary data.</text>
</comment>
<evidence type="ECO:0000313" key="3">
    <source>
        <dbReference type="Proteomes" id="UP000234473"/>
    </source>
</evidence>
<evidence type="ECO:0000313" key="2">
    <source>
        <dbReference type="EMBL" id="PLP43727.1"/>
    </source>
</evidence>
<dbReference type="PANTHER" id="PTHR42852">
    <property type="entry name" value="THIOL:DISULFIDE INTERCHANGE PROTEIN DSBE"/>
    <property type="match status" value="1"/>
</dbReference>
<dbReference type="EMBL" id="PICB01000965">
    <property type="protein sequence ID" value="PLP43727.1"/>
    <property type="molecule type" value="Genomic_DNA"/>
</dbReference>
<sequence>LLGWCGAALIARLRRGLAFGERLRRLAGVAMLASVALIASGGDRYLQSAGGWSQALEQRLAARLPQPEQKTILQPIAAPQPSSAMPSLAGGSAWLNSPALTPERLKGKVVLVDFWTRECINCQHTLPYVRDWANKYRAAGLVVIGVHTPEYPWERSLPLLRQAVKDGRITYPVVADNEYAIWNAFGNQYWPAHYIFDARGQLRYTAFGEGDYARQEQVIQQLLQENKA</sequence>
<reference evidence="2 3" key="2">
    <citation type="submission" date="2018-01" db="EMBL/GenBank/DDBJ databases">
        <title>Genomic study of Klebsiella pneumoniae.</title>
        <authorList>
            <person name="Yang Y."/>
            <person name="Bicalho R."/>
        </authorList>
    </citation>
    <scope>NUCLEOTIDE SEQUENCE [LARGE SCALE GENOMIC DNA]</scope>
    <source>
        <strain evidence="2 3">A5</strain>
    </source>
</reference>
<dbReference type="InterPro" id="IPR050553">
    <property type="entry name" value="Thioredoxin_ResA/DsbE_sf"/>
</dbReference>
<dbReference type="GO" id="GO:0016491">
    <property type="term" value="F:oxidoreductase activity"/>
    <property type="evidence" value="ECO:0007669"/>
    <property type="project" value="InterPro"/>
</dbReference>